<dbReference type="InterPro" id="IPR016342">
    <property type="entry name" value="AP_complex_bsu_1_2_4"/>
</dbReference>
<dbReference type="InParanoid" id="A7TSR8"/>
<keyword evidence="3 6" id="KW-0813">Transport</keyword>
<dbReference type="GO" id="GO:0030122">
    <property type="term" value="C:AP-2 adaptor complex"/>
    <property type="evidence" value="ECO:0007669"/>
    <property type="project" value="EnsemblFungi"/>
</dbReference>
<dbReference type="Proteomes" id="UP000000267">
    <property type="component" value="Unassembled WGS sequence"/>
</dbReference>
<comment type="similarity">
    <text evidence="2 6">Belongs to the adaptor complexes large subunit family.</text>
</comment>
<dbReference type="InterPro" id="IPR011989">
    <property type="entry name" value="ARM-like"/>
</dbReference>
<proteinExistence type="inferred from homology"/>
<protein>
    <recommendedName>
        <fullName evidence="6">AP complex subunit beta</fullName>
    </recommendedName>
</protein>
<sequence>MSDQRIFTRYRADEIKAEFQNVEVKKFKSNAMKRKNALRKIIANLTMGNLNEMSYLFPEIINYWKIEDDIEVRRICHEYIRKLGPSKPKNANDALPYILKDLDNRNPALQIMAIKTLLMVPSPDYVDEAFRFVSGIINRRSSSSDVLKTSIFALTQLDDINHDRALPLLDSLRDIISGDHQINSVKVAALNTLYTIHEKNLSLPNLNLTVDASYDLLTILPKLNEWDKALLLESLICVCVPQTHNDAYDLIDMVEPQLQHVNTYVALNALKFIIYITNYVDHISDNLSKKLSSSIIALLNKPPELQFLVLRNVILLLLSRESLILNLDVSYFFVEYNDPIYIKDTKLECLYLLANKDNLHNILEELEQYATDIDIQMSRKAIRAIGNLAVKLDENSADECVNTLLNLLEFGVDYVVEEIISVFRNILRKYQDQYKSQISTLVSYTDSIHESDSKNAMIWIITNYADILPEYLEYFRVFSSHILEETLEVQFSILNSSVKFFARNISKETEALCIEILKCCTEEIDNPDLRDRAFMYWRLLSLLQSPKSEINVEVIKDIVDGELPLIELNTKLDPAILEELELNIGSIASIYLKPVSQIFKQIKTKQLPSSSVLNQNRDSINIVSNENLIHEQKRSQTDRFSDINHYSEGRSIPSKPSRRNTIMDDYDKPAETVNQLKGKMRSSNSSSSLLSRKPTKLMRKLTIKKPF</sequence>
<dbReference type="PANTHER" id="PTHR11134">
    <property type="entry name" value="ADAPTOR COMPLEX SUBUNIT BETA FAMILY MEMBER"/>
    <property type="match status" value="1"/>
</dbReference>
<dbReference type="PhylomeDB" id="A7TSR8"/>
<dbReference type="PIRSF" id="PIRSF002291">
    <property type="entry name" value="AP_complex_beta"/>
    <property type="match status" value="1"/>
</dbReference>
<dbReference type="GO" id="GO:0030276">
    <property type="term" value="F:clathrin binding"/>
    <property type="evidence" value="ECO:0007669"/>
    <property type="project" value="InterPro"/>
</dbReference>
<keyword evidence="4 6" id="KW-0653">Protein transport</keyword>
<evidence type="ECO:0000256" key="3">
    <source>
        <dbReference type="ARBA" id="ARBA00022448"/>
    </source>
</evidence>
<evidence type="ECO:0000313" key="9">
    <source>
        <dbReference type="Proteomes" id="UP000000267"/>
    </source>
</evidence>
<dbReference type="GeneID" id="5542706"/>
<dbReference type="SUPFAM" id="SSF48371">
    <property type="entry name" value="ARM repeat"/>
    <property type="match status" value="1"/>
</dbReference>
<dbReference type="Pfam" id="PF01602">
    <property type="entry name" value="Adaptin_N"/>
    <property type="match status" value="1"/>
</dbReference>
<dbReference type="RefSeq" id="XP_001642540.1">
    <property type="nucleotide sequence ID" value="XM_001642490.1"/>
</dbReference>
<feature type="domain" description="Clathrin/coatomer adaptor adaptin-like N-terminal" evidence="7">
    <location>
        <begin position="16"/>
        <end position="542"/>
    </location>
</feature>
<dbReference type="GO" id="GO:0006886">
    <property type="term" value="P:intracellular protein transport"/>
    <property type="evidence" value="ECO:0007669"/>
    <property type="project" value="InterPro"/>
</dbReference>
<dbReference type="KEGG" id="vpo:Kpol_344p2"/>
<evidence type="ECO:0000259" key="7">
    <source>
        <dbReference type="Pfam" id="PF01602"/>
    </source>
</evidence>
<keyword evidence="5 6" id="KW-0472">Membrane</keyword>
<name>A7TSR8_VANPO</name>
<dbReference type="InterPro" id="IPR026739">
    <property type="entry name" value="AP_beta"/>
</dbReference>
<gene>
    <name evidence="8" type="ORF">Kpol_344p2</name>
</gene>
<dbReference type="eggNOG" id="KOG1061">
    <property type="taxonomic scope" value="Eukaryota"/>
</dbReference>
<dbReference type="InterPro" id="IPR016024">
    <property type="entry name" value="ARM-type_fold"/>
</dbReference>
<evidence type="ECO:0000256" key="4">
    <source>
        <dbReference type="ARBA" id="ARBA00022927"/>
    </source>
</evidence>
<reference evidence="8 9" key="1">
    <citation type="journal article" date="2007" name="Proc. Natl. Acad. Sci. U.S.A.">
        <title>Independent sorting-out of thousands of duplicated gene pairs in two yeast species descended from a whole-genome duplication.</title>
        <authorList>
            <person name="Scannell D.R."/>
            <person name="Frank A.C."/>
            <person name="Conant G.C."/>
            <person name="Byrne K.P."/>
            <person name="Woolfit M."/>
            <person name="Wolfe K.H."/>
        </authorList>
    </citation>
    <scope>NUCLEOTIDE SEQUENCE [LARGE SCALE GENOMIC DNA]</scope>
    <source>
        <strain evidence="9">ATCC 22028 / DSM 70294 / BCRC 21397 / CBS 2163 / NBRC 10782 / NRRL Y-8283 / UCD 57-17</strain>
    </source>
</reference>
<dbReference type="OrthoDB" id="10254310at2759"/>
<dbReference type="EMBL" id="DS480522">
    <property type="protein sequence ID" value="EDO14682.1"/>
    <property type="molecule type" value="Genomic_DNA"/>
</dbReference>
<evidence type="ECO:0000256" key="6">
    <source>
        <dbReference type="PIRNR" id="PIRNR002291"/>
    </source>
</evidence>
<evidence type="ECO:0000256" key="5">
    <source>
        <dbReference type="ARBA" id="ARBA00023136"/>
    </source>
</evidence>
<dbReference type="FunCoup" id="A7TSR8">
    <property type="interactions" value="124"/>
</dbReference>
<keyword evidence="9" id="KW-1185">Reference proteome</keyword>
<dbReference type="STRING" id="436907.A7TSR8"/>
<accession>A7TSR8</accession>
<comment type="function">
    <text evidence="6">Adaptins are components of the adaptor complexes which link clathrin to receptors in coated vesicles. Clathrin-associated protein complexes are believed to interact with the cytoplasmic tails of membrane proteins, leading to their selection and concentration.</text>
</comment>
<evidence type="ECO:0000256" key="1">
    <source>
        <dbReference type="ARBA" id="ARBA00004308"/>
    </source>
</evidence>
<dbReference type="OMA" id="FIQRPTR"/>
<evidence type="ECO:0000313" key="8">
    <source>
        <dbReference type="EMBL" id="EDO14682.1"/>
    </source>
</evidence>
<organism evidence="9">
    <name type="scientific">Vanderwaltozyma polyspora (strain ATCC 22028 / DSM 70294 / BCRC 21397 / CBS 2163 / NBRC 10782 / NRRL Y-8283 / UCD 57-17)</name>
    <name type="common">Kluyveromyces polysporus</name>
    <dbReference type="NCBI Taxonomy" id="436907"/>
    <lineage>
        <taxon>Eukaryota</taxon>
        <taxon>Fungi</taxon>
        <taxon>Dikarya</taxon>
        <taxon>Ascomycota</taxon>
        <taxon>Saccharomycotina</taxon>
        <taxon>Saccharomycetes</taxon>
        <taxon>Saccharomycetales</taxon>
        <taxon>Saccharomycetaceae</taxon>
        <taxon>Vanderwaltozyma</taxon>
    </lineage>
</organism>
<evidence type="ECO:0000256" key="2">
    <source>
        <dbReference type="ARBA" id="ARBA00006613"/>
    </source>
</evidence>
<dbReference type="GO" id="GO:0016192">
    <property type="term" value="P:vesicle-mediated transport"/>
    <property type="evidence" value="ECO:0007669"/>
    <property type="project" value="InterPro"/>
</dbReference>
<dbReference type="AlphaFoldDB" id="A7TSR8"/>
<dbReference type="InterPro" id="IPR002553">
    <property type="entry name" value="Clathrin/coatomer_adapt-like_N"/>
</dbReference>
<comment type="subcellular location">
    <subcellularLocation>
        <location evidence="1">Endomembrane system</location>
    </subcellularLocation>
</comment>
<dbReference type="HOGENOM" id="CLU_006320_4_4_1"/>
<dbReference type="Gene3D" id="1.25.10.10">
    <property type="entry name" value="Leucine-rich Repeat Variant"/>
    <property type="match status" value="1"/>
</dbReference>